<evidence type="ECO:0000313" key="1">
    <source>
        <dbReference type="EMBL" id="VEH70458.1"/>
    </source>
</evidence>
<sequence length="245" mass="26082">MHAVIVGGGASGVAIQRACEAEGIRARQVSRSTGFDVTAESLPPLEADVVIEATNIVATGRKSCVEFFERSARSVAHAAAQAGARHILLSIVNTDRPEVQGYGYFAGKKAQEETARRFSPALTIVRTTQWFEFGAQVLQRNRLGPLGFVPGMRIKPIALEAAARVLAETASGKRGGDLVEVSGPEEMTLWELVRRTPGPGGILPTPVFLPTGFGRAFRRGALLPDPGVEEVGPGLEDWANRADPS</sequence>
<reference evidence="1 2" key="1">
    <citation type="submission" date="2018-12" db="EMBL/GenBank/DDBJ databases">
        <authorList>
            <consortium name="Pathogen Informatics"/>
        </authorList>
    </citation>
    <scope>NUCLEOTIDE SEQUENCE [LARGE SCALE GENOMIC DNA]</scope>
    <source>
        <strain evidence="1 2">NCTC12967</strain>
    </source>
</reference>
<evidence type="ECO:0000313" key="2">
    <source>
        <dbReference type="Proteomes" id="UP000273044"/>
    </source>
</evidence>
<dbReference type="InterPro" id="IPR036291">
    <property type="entry name" value="NAD(P)-bd_dom_sf"/>
</dbReference>
<dbReference type="Proteomes" id="UP000273044">
    <property type="component" value="Chromosome"/>
</dbReference>
<dbReference type="RefSeq" id="WP_126409393.1">
    <property type="nucleotide sequence ID" value="NZ_CAJZDL010000090.1"/>
</dbReference>
<organism evidence="1 2">
    <name type="scientific">Arachnia propionica</name>
    <dbReference type="NCBI Taxonomy" id="1750"/>
    <lineage>
        <taxon>Bacteria</taxon>
        <taxon>Bacillati</taxon>
        <taxon>Actinomycetota</taxon>
        <taxon>Actinomycetes</taxon>
        <taxon>Propionibacteriales</taxon>
        <taxon>Propionibacteriaceae</taxon>
        <taxon>Arachnia</taxon>
    </lineage>
</organism>
<dbReference type="Gene3D" id="3.40.50.720">
    <property type="entry name" value="NAD(P)-binding Rossmann-like Domain"/>
    <property type="match status" value="1"/>
</dbReference>
<dbReference type="SUPFAM" id="SSF51735">
    <property type="entry name" value="NAD(P)-binding Rossmann-fold domains"/>
    <property type="match status" value="1"/>
</dbReference>
<dbReference type="AlphaFoldDB" id="A0A448MZ52"/>
<name>A0A448MZ52_9ACTN</name>
<accession>A0A448MZ52</accession>
<gene>
    <name evidence="1" type="ORF">NCTC12967_01754</name>
</gene>
<proteinExistence type="predicted"/>
<evidence type="ECO:0008006" key="3">
    <source>
        <dbReference type="Google" id="ProtNLM"/>
    </source>
</evidence>
<protein>
    <recommendedName>
        <fullName evidence="3">SDR family oxidoreductase</fullName>
    </recommendedName>
</protein>
<dbReference type="EMBL" id="LR134406">
    <property type="protein sequence ID" value="VEH70458.1"/>
    <property type="molecule type" value="Genomic_DNA"/>
</dbReference>
<keyword evidence="2" id="KW-1185">Reference proteome</keyword>
<dbReference type="GeneID" id="64407212"/>